<gene>
    <name evidence="1" type="ORF">ABFY20_16730</name>
</gene>
<organism evidence="1">
    <name type="scientific">Herbiconiux sp. A18JL235</name>
    <dbReference type="NCBI Taxonomy" id="3152363"/>
    <lineage>
        <taxon>Bacteria</taxon>
        <taxon>Bacillati</taxon>
        <taxon>Actinomycetota</taxon>
        <taxon>Actinomycetes</taxon>
        <taxon>Micrococcales</taxon>
        <taxon>Microbacteriaceae</taxon>
        <taxon>Herbiconiux</taxon>
    </lineage>
</organism>
<protein>
    <submittedName>
        <fullName evidence="1">YdeI family protein</fullName>
    </submittedName>
</protein>
<proteinExistence type="predicted"/>
<dbReference type="RefSeq" id="WP_368497336.1">
    <property type="nucleotide sequence ID" value="NZ_CP162511.1"/>
</dbReference>
<dbReference type="EMBL" id="CP162511">
    <property type="protein sequence ID" value="XDI04958.1"/>
    <property type="molecule type" value="Genomic_DNA"/>
</dbReference>
<evidence type="ECO:0000313" key="1">
    <source>
        <dbReference type="EMBL" id="XDI04958.1"/>
    </source>
</evidence>
<dbReference type="AlphaFoldDB" id="A0AB39BEY1"/>
<dbReference type="Pfam" id="PF13376">
    <property type="entry name" value="OmdA"/>
    <property type="match status" value="1"/>
</dbReference>
<reference evidence="1" key="1">
    <citation type="submission" date="2024-05" db="EMBL/GenBank/DDBJ databases">
        <title>Herbiconiux sp. A18JL235.</title>
        <authorList>
            <person name="Zhang G."/>
        </authorList>
    </citation>
    <scope>NUCLEOTIDE SEQUENCE</scope>
    <source>
        <strain evidence="1">A18JL235</strain>
    </source>
</reference>
<accession>A0AB39BEY1</accession>
<name>A0AB39BEY1_9MICO</name>
<sequence length="197" mass="22057">MPDDYDHLQFTDAAAWERWLEEHAETVSGVRLRIAKKNSEHATVSYAEALDVALCHGWIDGRRNALDDDFFLQTFTPRRAKSLWSQVNRDKVAALIEAGRMREGGHREIDRAKADGRWDAAYASQKSIEVPDDLAAALAAEPAAAAAFAGLSGQNRYAILFRLHNAKRAETRARNLAKFVDMLARGETFYPQSPRAD</sequence>